<evidence type="ECO:0000313" key="1">
    <source>
        <dbReference type="EMBL" id="GAA53450.1"/>
    </source>
</evidence>
<gene>
    <name evidence="1" type="ORF">CLF_110248</name>
</gene>
<reference key="2">
    <citation type="submission" date="2011-10" db="EMBL/GenBank/DDBJ databases">
        <title>The genome and transcriptome sequence of Clonorchis sinensis provide insights into the carcinogenic liver fluke.</title>
        <authorList>
            <person name="Wang X."/>
            <person name="Huang Y."/>
            <person name="Chen W."/>
            <person name="Liu H."/>
            <person name="Guo L."/>
            <person name="Chen Y."/>
            <person name="Luo F."/>
            <person name="Zhou W."/>
            <person name="Sun J."/>
            <person name="Mao Q."/>
            <person name="Liang P."/>
            <person name="Zhou C."/>
            <person name="Tian Y."/>
            <person name="Men J."/>
            <person name="Lv X."/>
            <person name="Huang L."/>
            <person name="Zhou J."/>
            <person name="Hu Y."/>
            <person name="Li R."/>
            <person name="Zhang F."/>
            <person name="Lei H."/>
            <person name="Li X."/>
            <person name="Hu X."/>
            <person name="Liang C."/>
            <person name="Xu J."/>
            <person name="Wu Z."/>
            <person name="Yu X."/>
        </authorList>
    </citation>
    <scope>NUCLEOTIDE SEQUENCE</scope>
    <source>
        <strain>Henan</strain>
    </source>
</reference>
<dbReference type="InterPro" id="IPR014729">
    <property type="entry name" value="Rossmann-like_a/b/a_fold"/>
</dbReference>
<name>G7YKG8_CLOSI</name>
<proteinExistence type="predicted"/>
<dbReference type="GO" id="GO:0000309">
    <property type="term" value="F:nicotinamide-nucleotide adenylyltransferase activity"/>
    <property type="evidence" value="ECO:0007669"/>
    <property type="project" value="TreeGrafter"/>
</dbReference>
<dbReference type="InParanoid" id="G7YKG8"/>
<dbReference type="FunCoup" id="G7YKG8">
    <property type="interactions" value="437"/>
</dbReference>
<organism evidence="1 2">
    <name type="scientific">Clonorchis sinensis</name>
    <name type="common">Chinese liver fluke</name>
    <dbReference type="NCBI Taxonomy" id="79923"/>
    <lineage>
        <taxon>Eukaryota</taxon>
        <taxon>Metazoa</taxon>
        <taxon>Spiralia</taxon>
        <taxon>Lophotrochozoa</taxon>
        <taxon>Platyhelminthes</taxon>
        <taxon>Trematoda</taxon>
        <taxon>Digenea</taxon>
        <taxon>Opisthorchiida</taxon>
        <taxon>Opisthorchiata</taxon>
        <taxon>Opisthorchiidae</taxon>
        <taxon>Clonorchis</taxon>
    </lineage>
</organism>
<dbReference type="GO" id="GO:0009435">
    <property type="term" value="P:NAD+ biosynthetic process"/>
    <property type="evidence" value="ECO:0007669"/>
    <property type="project" value="TreeGrafter"/>
</dbReference>
<accession>G7YKG8</accession>
<dbReference type="PANTHER" id="PTHR12039:SF0">
    <property type="entry name" value="NICOTINAMIDE-NUCLEOTIDE ADENYLYLTRANSFERASE"/>
    <property type="match status" value="1"/>
</dbReference>
<dbReference type="STRING" id="79923.G7YKG8"/>
<dbReference type="SUPFAM" id="SSF52374">
    <property type="entry name" value="Nucleotidylyl transferase"/>
    <property type="match status" value="1"/>
</dbReference>
<dbReference type="Gene3D" id="3.40.50.620">
    <property type="entry name" value="HUPs"/>
    <property type="match status" value="1"/>
</dbReference>
<sequence>MAKLFCSVESFCITELITVVFYQDRISRLSPSCTSELARDKVERTWSIPPTRYQEQLLSFPGSPEKTHSEHEPHSWIYSQTLPKRQIVVGGIFSPVSDGYNKKDLAASSVRVELLRLACQFNSDWLAVDPWEALQPNWTRTRLVADCLQARLDQIFVKLNELECSPFGLHEQLCVDNTPAYLGNSSMTQSGLVTESWLTGRLSQVTCQVSDFEFHTLCCAREGAPNVTHPVPADSSSTSLQRVRRVRYPRTRIKLVFGADVLQSFAVPDLWSEDDMETLVRDYGIICISRPGSDPASLIQNIDMLRKHEDNIILVTDWCENKLSATMVRNNIKSGSSIRYLVPDAVLEKIYAEGMYEAKKTRRLIPNHLC</sequence>
<reference evidence="1" key="1">
    <citation type="journal article" date="2011" name="Genome Biol.">
        <title>The draft genome of the carcinogenic human liver fluke Clonorchis sinensis.</title>
        <authorList>
            <person name="Wang X."/>
            <person name="Chen W."/>
            <person name="Huang Y."/>
            <person name="Sun J."/>
            <person name="Men J."/>
            <person name="Liu H."/>
            <person name="Luo F."/>
            <person name="Guo L."/>
            <person name="Lv X."/>
            <person name="Deng C."/>
            <person name="Zhou C."/>
            <person name="Fan Y."/>
            <person name="Li X."/>
            <person name="Huang L."/>
            <person name="Hu Y."/>
            <person name="Liang C."/>
            <person name="Hu X."/>
            <person name="Xu J."/>
            <person name="Yu X."/>
        </authorList>
    </citation>
    <scope>NUCLEOTIDE SEQUENCE [LARGE SCALE GENOMIC DNA]</scope>
    <source>
        <strain evidence="1">Henan</strain>
    </source>
</reference>
<dbReference type="GO" id="GO:0004515">
    <property type="term" value="F:nicotinate-nucleotide adenylyltransferase activity"/>
    <property type="evidence" value="ECO:0007669"/>
    <property type="project" value="TreeGrafter"/>
</dbReference>
<keyword evidence="2" id="KW-1185">Reference proteome</keyword>
<dbReference type="EMBL" id="DF143496">
    <property type="protein sequence ID" value="GAA53450.1"/>
    <property type="molecule type" value="Genomic_DNA"/>
</dbReference>
<protein>
    <submittedName>
        <fullName evidence="1">Nicotinamide mononucleotide adenylyltransferase</fullName>
    </submittedName>
</protein>
<dbReference type="InterPro" id="IPR051182">
    <property type="entry name" value="Euk_NMN_adenylyltrnsfrase"/>
</dbReference>
<dbReference type="AlphaFoldDB" id="G7YKG8"/>
<evidence type="ECO:0000313" key="2">
    <source>
        <dbReference type="Proteomes" id="UP000008909"/>
    </source>
</evidence>
<keyword evidence="1" id="KW-0548">Nucleotidyltransferase</keyword>
<keyword evidence="1" id="KW-0808">Transferase</keyword>
<dbReference type="PANTHER" id="PTHR12039">
    <property type="entry name" value="NICOTINAMIDE MONONUCLEOTIDE ADENYLYLTRANSFERASE"/>
    <property type="match status" value="1"/>
</dbReference>
<dbReference type="Proteomes" id="UP000008909">
    <property type="component" value="Unassembled WGS sequence"/>
</dbReference>